<reference evidence="2 3" key="1">
    <citation type="submission" date="2018-04" db="EMBL/GenBank/DDBJ databases">
        <title>Active sludge and wastewater microbial communities from Klosterneuburg, Austria.</title>
        <authorList>
            <person name="Wagner M."/>
        </authorList>
    </citation>
    <scope>NUCLEOTIDE SEQUENCE [LARGE SCALE GENOMIC DNA]</scope>
    <source>
        <strain evidence="2 3">Nl12</strain>
    </source>
</reference>
<name>A0A2T5I6F2_9PROT</name>
<organism evidence="2 3">
    <name type="scientific">Nitrosospira multiformis</name>
    <dbReference type="NCBI Taxonomy" id="1231"/>
    <lineage>
        <taxon>Bacteria</taxon>
        <taxon>Pseudomonadati</taxon>
        <taxon>Pseudomonadota</taxon>
        <taxon>Betaproteobacteria</taxon>
        <taxon>Nitrosomonadales</taxon>
        <taxon>Nitrosomonadaceae</taxon>
        <taxon>Nitrosospira</taxon>
    </lineage>
</organism>
<comment type="caution">
    <text evidence="2">The sequence shown here is derived from an EMBL/GenBank/DDBJ whole genome shotgun (WGS) entry which is preliminary data.</text>
</comment>
<keyword evidence="1" id="KW-0472">Membrane</keyword>
<dbReference type="InterPro" id="IPR028140">
    <property type="entry name" value="TraM"/>
</dbReference>
<accession>A0A2T5I6F2</accession>
<gene>
    <name evidence="2" type="ORF">C8R21_12825</name>
</gene>
<dbReference type="GO" id="GO:0009372">
    <property type="term" value="P:quorum sensing"/>
    <property type="evidence" value="ECO:0007669"/>
    <property type="project" value="InterPro"/>
</dbReference>
<dbReference type="Proteomes" id="UP000244152">
    <property type="component" value="Unassembled WGS sequence"/>
</dbReference>
<dbReference type="EMBL" id="QAOK01000028">
    <property type="protein sequence ID" value="PTQ79415.1"/>
    <property type="molecule type" value="Genomic_DNA"/>
</dbReference>
<sequence>MNSNEKNSLSQECDALDEIIREVAIRHGISVGRDDPILMTYTINRQVMESAIGIQKMILNDHLKGLRTLSKELQDEAAGRLEQTMREAANSICLALEQEAKRLFSLQRMENEMVARKMMEEYRHLQRSSSISFLVSFLGFAIALAVLWYTG</sequence>
<keyword evidence="1" id="KW-1133">Transmembrane helix</keyword>
<dbReference type="Pfam" id="PF11657">
    <property type="entry name" value="Activator-TraM"/>
    <property type="match status" value="1"/>
</dbReference>
<keyword evidence="1" id="KW-0812">Transmembrane</keyword>
<proteinExistence type="predicted"/>
<evidence type="ECO:0000313" key="3">
    <source>
        <dbReference type="Proteomes" id="UP000244152"/>
    </source>
</evidence>
<feature type="transmembrane region" description="Helical" evidence="1">
    <location>
        <begin position="131"/>
        <end position="150"/>
    </location>
</feature>
<evidence type="ECO:0000256" key="1">
    <source>
        <dbReference type="SAM" id="Phobius"/>
    </source>
</evidence>
<dbReference type="RefSeq" id="WP_107763035.1">
    <property type="nucleotide sequence ID" value="NZ_QAOK01000028.1"/>
</dbReference>
<dbReference type="AlphaFoldDB" id="A0A2T5I6F2"/>
<evidence type="ECO:0000313" key="2">
    <source>
        <dbReference type="EMBL" id="PTQ79415.1"/>
    </source>
</evidence>
<protein>
    <submittedName>
        <fullName evidence="2">Transcriptional activator TraM</fullName>
    </submittedName>
</protein>